<evidence type="ECO:0000313" key="2">
    <source>
        <dbReference type="EMBL" id="ATC32367.1"/>
    </source>
</evidence>
<gene>
    <name evidence="2" type="ORF">CA606_08380</name>
</gene>
<proteinExistence type="predicted"/>
<organism evidence="2 3">
    <name type="scientific">Caulobacter vibrioides</name>
    <name type="common">Caulobacter crescentus</name>
    <dbReference type="NCBI Taxonomy" id="155892"/>
    <lineage>
        <taxon>Bacteria</taxon>
        <taxon>Pseudomonadati</taxon>
        <taxon>Pseudomonadota</taxon>
        <taxon>Alphaproteobacteria</taxon>
        <taxon>Caulobacterales</taxon>
        <taxon>Caulobacteraceae</taxon>
        <taxon>Caulobacter</taxon>
    </lineage>
</organism>
<sequence>MADACRPRGSVAWTFVLLGPTLTMAFAMAEAAIRSATIPGDVSFVILAFLVGSDPLALLMPWLLLMLPFGLTGLIAFKLEGRTKSATFVTACTAVGATLGLLCAPLFGAKPDLYMVVQSALAAFTCALLAKIRISHHRSDFLPRP</sequence>
<dbReference type="AlphaFoldDB" id="A0A290MTU4"/>
<keyword evidence="1" id="KW-1133">Transmembrane helix</keyword>
<dbReference type="Proteomes" id="UP000217311">
    <property type="component" value="Chromosome"/>
</dbReference>
<dbReference type="RefSeq" id="WP_096051787.1">
    <property type="nucleotide sequence ID" value="NZ_CP023315.3"/>
</dbReference>
<protein>
    <submittedName>
        <fullName evidence="2">Uncharacterized protein</fullName>
    </submittedName>
</protein>
<feature type="transmembrane region" description="Helical" evidence="1">
    <location>
        <begin position="55"/>
        <end position="76"/>
    </location>
</feature>
<accession>A0A290MTU4</accession>
<dbReference type="EMBL" id="CP023315">
    <property type="protein sequence ID" value="ATC32367.1"/>
    <property type="molecule type" value="Genomic_DNA"/>
</dbReference>
<feature type="transmembrane region" description="Helical" evidence="1">
    <location>
        <begin position="113"/>
        <end position="130"/>
    </location>
</feature>
<evidence type="ECO:0000256" key="1">
    <source>
        <dbReference type="SAM" id="Phobius"/>
    </source>
</evidence>
<keyword evidence="1" id="KW-0472">Membrane</keyword>
<name>A0A290MTU4_CAUVI</name>
<feature type="transmembrane region" description="Helical" evidence="1">
    <location>
        <begin position="88"/>
        <end position="107"/>
    </location>
</feature>
<evidence type="ECO:0000313" key="3">
    <source>
        <dbReference type="Proteomes" id="UP000217311"/>
    </source>
</evidence>
<keyword evidence="1" id="KW-0812">Transmembrane</keyword>
<reference evidence="3" key="1">
    <citation type="submission" date="2017-09" db="EMBL/GenBank/DDBJ databases">
        <title>Genome evolution observed in wild isolates of Caulobacter crescentus.</title>
        <authorList>
            <person name="Ely B."/>
            <person name="Wilson K."/>
            <person name="Scott D."/>
        </authorList>
    </citation>
    <scope>NUCLEOTIDE SEQUENCE [LARGE SCALE GENOMIC DNA]</scope>
    <source>
        <strain evidence="3">CB13b1a</strain>
    </source>
</reference>